<feature type="domain" description="Flavodoxin-like" evidence="5">
    <location>
        <begin position="252"/>
        <end position="408"/>
    </location>
</feature>
<keyword evidence="7" id="KW-1185">Reference proteome</keyword>
<evidence type="ECO:0000313" key="6">
    <source>
        <dbReference type="EMBL" id="AIQ58672.1"/>
    </source>
</evidence>
<evidence type="ECO:0000259" key="5">
    <source>
        <dbReference type="PROSITE" id="PS50902"/>
    </source>
</evidence>
<dbReference type="InterPro" id="IPR036866">
    <property type="entry name" value="RibonucZ/Hydroxyglut_hydro"/>
</dbReference>
<evidence type="ECO:0000256" key="4">
    <source>
        <dbReference type="ARBA" id="ARBA00048505"/>
    </source>
</evidence>
<comment type="catalytic activity">
    <reaction evidence="2">
        <text>3',5'-cyclic CMP + H2O = CMP + H(+)</text>
        <dbReference type="Rhea" id="RHEA:72675"/>
        <dbReference type="ChEBI" id="CHEBI:15377"/>
        <dbReference type="ChEBI" id="CHEBI:15378"/>
        <dbReference type="ChEBI" id="CHEBI:58003"/>
        <dbReference type="ChEBI" id="CHEBI:60377"/>
    </reaction>
    <physiologicalReaction direction="left-to-right" evidence="2">
        <dbReference type="Rhea" id="RHEA:72676"/>
    </physiologicalReaction>
</comment>
<evidence type="ECO:0000256" key="2">
    <source>
        <dbReference type="ARBA" id="ARBA00034221"/>
    </source>
</evidence>
<dbReference type="EMBL" id="CP009285">
    <property type="protein sequence ID" value="AIQ58672.1"/>
    <property type="molecule type" value="Genomic_DNA"/>
</dbReference>
<evidence type="ECO:0000313" key="7">
    <source>
        <dbReference type="Proteomes" id="UP000029518"/>
    </source>
</evidence>
<comment type="function">
    <text evidence="3">Counteracts the endogenous Pycsar antiviral defense system. Phosphodiesterase that enables metal-dependent hydrolysis of host cyclic nucleotide Pycsar defense signals such as cCMP and cUMP.</text>
</comment>
<dbReference type="InterPro" id="IPR029039">
    <property type="entry name" value="Flavoprotein-like_sf"/>
</dbReference>
<dbReference type="PROSITE" id="PS50902">
    <property type="entry name" value="FLAVODOXIN_LIKE"/>
    <property type="match status" value="1"/>
</dbReference>
<gene>
    <name evidence="6" type="ORF">PBOR_18260</name>
</gene>
<dbReference type="Gene3D" id="3.40.50.360">
    <property type="match status" value="1"/>
</dbReference>
<dbReference type="SUPFAM" id="SSF52218">
    <property type="entry name" value="Flavoproteins"/>
    <property type="match status" value="1"/>
</dbReference>
<dbReference type="InterPro" id="IPR016440">
    <property type="entry name" value="Rubredoxin-O_OxRdtase"/>
</dbReference>
<sequence>MSTQFKQIAGDTYWVGKIDNRQVPFHRLILAKGTTYNSYLLKTGKPTVIDTVDMEFGREYAECLAGMIDLMDIHYIVINHTEPDHSGGLAALASQALNATIVCTEIAVPELQEMYKLHSRNFLVVKDGDTLDIGGKTLLFKETPYLHTAETMITYCIEDQILFPCDIFSTHVAVENLFSDEAGFDITEDYKGYYAAIIHPHRRYVRTLLEAVRDLDIRMIAPSHGFLIRQDIPKFIDLYASMSRETTQGKEAVIVYTTIKNSTKKMAKIIQDCLQENNIGTEVWDADKSSTADILNSIASADAVFIGSSTKYADMIGNLEAVLKELQHMNLEGKLAASFGSYGWSGEAIEVIQDYLNGTNMTVQSTSEVIKTTGMTHIEFPVRVRFSPKEPEKVQKIKNAAEFVSDLLLSSI</sequence>
<dbReference type="PIRSF" id="PIRSF005243">
    <property type="entry name" value="ROO"/>
    <property type="match status" value="1"/>
</dbReference>
<dbReference type="Pfam" id="PF00258">
    <property type="entry name" value="Flavodoxin_1"/>
    <property type="match status" value="1"/>
</dbReference>
<comment type="similarity">
    <text evidence="1">In the N-terminal section; belongs to the zinc metallo-hydrolase group 3 family.</text>
</comment>
<dbReference type="InterPro" id="IPR001279">
    <property type="entry name" value="Metallo-B-lactamas"/>
</dbReference>
<dbReference type="KEGG" id="pbd:PBOR_18260"/>
<evidence type="ECO:0000256" key="3">
    <source>
        <dbReference type="ARBA" id="ARBA00034301"/>
    </source>
</evidence>
<dbReference type="SMART" id="SM00849">
    <property type="entry name" value="Lactamase_B"/>
    <property type="match status" value="1"/>
</dbReference>
<dbReference type="Pfam" id="PF19583">
    <property type="entry name" value="ODP"/>
    <property type="match status" value="1"/>
</dbReference>
<accession>A0A089LCT3</accession>
<dbReference type="CDD" id="cd07709">
    <property type="entry name" value="flavodiiron_proteins_MBL-fold"/>
    <property type="match status" value="1"/>
</dbReference>
<dbReference type="GO" id="GO:0010181">
    <property type="term" value="F:FMN binding"/>
    <property type="evidence" value="ECO:0007669"/>
    <property type="project" value="InterPro"/>
</dbReference>
<dbReference type="AlphaFoldDB" id="A0A089LCT3"/>
<dbReference type="GO" id="GO:0046872">
    <property type="term" value="F:metal ion binding"/>
    <property type="evidence" value="ECO:0007669"/>
    <property type="project" value="InterPro"/>
</dbReference>
<dbReference type="InterPro" id="IPR045761">
    <property type="entry name" value="ODP_dom"/>
</dbReference>
<reference evidence="6" key="1">
    <citation type="submission" date="2014-08" db="EMBL/GenBank/DDBJ databases">
        <title>Comparative genomics of the Paenibacillus odorifer group.</title>
        <authorList>
            <person name="den Bakker H.C."/>
            <person name="Tsai Y.-C.Y.-C."/>
            <person name="Martin N."/>
            <person name="Korlach J."/>
            <person name="Wiedmann M."/>
        </authorList>
    </citation>
    <scope>NUCLEOTIDE SEQUENCE [LARGE SCALE GENOMIC DNA]</scope>
    <source>
        <strain evidence="6">DSM 13188</strain>
    </source>
</reference>
<dbReference type="PANTHER" id="PTHR43717:SF1">
    <property type="entry name" value="ANAEROBIC NITRIC OXIDE REDUCTASE FLAVORUBREDOXIN"/>
    <property type="match status" value="1"/>
</dbReference>
<dbReference type="HOGENOM" id="CLU_017490_0_0_9"/>
<comment type="catalytic activity">
    <reaction evidence="4">
        <text>3',5'-cyclic UMP + H2O = UMP + H(+)</text>
        <dbReference type="Rhea" id="RHEA:70575"/>
        <dbReference type="ChEBI" id="CHEBI:15377"/>
        <dbReference type="ChEBI" id="CHEBI:15378"/>
        <dbReference type="ChEBI" id="CHEBI:57865"/>
        <dbReference type="ChEBI" id="CHEBI:184387"/>
    </reaction>
    <physiologicalReaction direction="left-to-right" evidence="4">
        <dbReference type="Rhea" id="RHEA:70576"/>
    </physiologicalReaction>
</comment>
<dbReference type="GO" id="GO:0016651">
    <property type="term" value="F:oxidoreductase activity, acting on NAD(P)H"/>
    <property type="evidence" value="ECO:0007669"/>
    <property type="project" value="UniProtKB-ARBA"/>
</dbReference>
<dbReference type="InterPro" id="IPR008254">
    <property type="entry name" value="Flavodoxin/NO_synth"/>
</dbReference>
<dbReference type="PANTHER" id="PTHR43717">
    <property type="entry name" value="ANAEROBIC NITRIC OXIDE REDUCTASE FLAVORUBREDOXIN"/>
    <property type="match status" value="1"/>
</dbReference>
<proteinExistence type="inferred from homology"/>
<dbReference type="OrthoDB" id="9807946at2"/>
<dbReference type="GO" id="GO:0009055">
    <property type="term" value="F:electron transfer activity"/>
    <property type="evidence" value="ECO:0007669"/>
    <property type="project" value="InterPro"/>
</dbReference>
<name>A0A089LCT3_PAEBO</name>
<evidence type="ECO:0000256" key="1">
    <source>
        <dbReference type="ARBA" id="ARBA00007121"/>
    </source>
</evidence>
<dbReference type="SUPFAM" id="SSF56281">
    <property type="entry name" value="Metallo-hydrolase/oxidoreductase"/>
    <property type="match status" value="1"/>
</dbReference>
<dbReference type="Gene3D" id="3.60.15.10">
    <property type="entry name" value="Ribonuclease Z/Hydroxyacylglutathione hydrolase-like"/>
    <property type="match status" value="1"/>
</dbReference>
<dbReference type="RefSeq" id="WP_042213812.1">
    <property type="nucleotide sequence ID" value="NZ_CP009285.1"/>
</dbReference>
<organism evidence="6 7">
    <name type="scientific">Paenibacillus borealis</name>
    <dbReference type="NCBI Taxonomy" id="160799"/>
    <lineage>
        <taxon>Bacteria</taxon>
        <taxon>Bacillati</taxon>
        <taxon>Bacillota</taxon>
        <taxon>Bacilli</taxon>
        <taxon>Bacillales</taxon>
        <taxon>Paenibacillaceae</taxon>
        <taxon>Paenibacillus</taxon>
    </lineage>
</organism>
<protein>
    <submittedName>
        <fullName evidence="6">Flavoprotein</fullName>
    </submittedName>
</protein>
<dbReference type="Proteomes" id="UP000029518">
    <property type="component" value="Chromosome"/>
</dbReference>